<keyword evidence="4 8" id="KW-0418">Kinase</keyword>
<keyword evidence="10" id="KW-1185">Reference proteome</keyword>
<name>A0AAQ4CTB1_9CREN</name>
<dbReference type="GO" id="GO:0005737">
    <property type="term" value="C:cytoplasm"/>
    <property type="evidence" value="ECO:0007669"/>
    <property type="project" value="UniProtKB-SubCell"/>
</dbReference>
<dbReference type="Pfam" id="PF20143">
    <property type="entry name" value="NAD_kinase_C"/>
    <property type="match status" value="1"/>
</dbReference>
<evidence type="ECO:0000256" key="5">
    <source>
        <dbReference type="ARBA" id="ARBA00022840"/>
    </source>
</evidence>
<evidence type="ECO:0000256" key="6">
    <source>
        <dbReference type="ARBA" id="ARBA00022857"/>
    </source>
</evidence>
<comment type="subcellular location">
    <subcellularLocation>
        <location evidence="8">Cytoplasm</location>
    </subcellularLocation>
</comment>
<dbReference type="PANTHER" id="PTHR20275:SF43">
    <property type="entry name" value="BIFUNCTIONAL NADP PHOSPHATASE_NAD KINASE"/>
    <property type="match status" value="1"/>
</dbReference>
<dbReference type="AlphaFoldDB" id="A0AAQ4CTB1"/>
<protein>
    <recommendedName>
        <fullName evidence="8">NAD kinase</fullName>
        <ecNumber evidence="8">2.7.1.23</ecNumber>
    </recommendedName>
    <alternativeName>
        <fullName evidence="8">ATP-dependent NAD kinase</fullName>
    </alternativeName>
</protein>
<dbReference type="InterPro" id="IPR016064">
    <property type="entry name" value="NAD/diacylglycerol_kinase_sf"/>
</dbReference>
<evidence type="ECO:0000256" key="2">
    <source>
        <dbReference type="ARBA" id="ARBA00022679"/>
    </source>
</evidence>
<evidence type="ECO:0000256" key="7">
    <source>
        <dbReference type="ARBA" id="ARBA00023027"/>
    </source>
</evidence>
<organism evidence="9 10">
    <name type="scientific">Saccharolobus caldissimus</name>
    <dbReference type="NCBI Taxonomy" id="1702097"/>
    <lineage>
        <taxon>Archaea</taxon>
        <taxon>Thermoproteota</taxon>
        <taxon>Thermoprotei</taxon>
        <taxon>Sulfolobales</taxon>
        <taxon>Sulfolobaceae</taxon>
        <taxon>Saccharolobus</taxon>
    </lineage>
</organism>
<keyword evidence="5 8" id="KW-0067">ATP-binding</keyword>
<evidence type="ECO:0000256" key="1">
    <source>
        <dbReference type="ARBA" id="ARBA00022490"/>
    </source>
</evidence>
<feature type="binding site" evidence="8">
    <location>
        <begin position="49"/>
        <end position="50"/>
    </location>
    <ligand>
        <name>NAD(+)</name>
        <dbReference type="ChEBI" id="CHEBI:57540"/>
    </ligand>
</feature>
<dbReference type="Proteomes" id="UP001319921">
    <property type="component" value="Chromosome"/>
</dbReference>
<dbReference type="Gene3D" id="3.40.50.10330">
    <property type="entry name" value="Probable inorganic polyphosphate/atp-NAD kinase, domain 1"/>
    <property type="match status" value="1"/>
</dbReference>
<dbReference type="KEGG" id="scas:SACC_20590"/>
<feature type="binding site" evidence="8">
    <location>
        <position position="54"/>
    </location>
    <ligand>
        <name>NAD(+)</name>
        <dbReference type="ChEBI" id="CHEBI:57540"/>
    </ligand>
</feature>
<evidence type="ECO:0000313" key="10">
    <source>
        <dbReference type="Proteomes" id="UP001319921"/>
    </source>
</evidence>
<feature type="active site" description="Proton acceptor" evidence="8">
    <location>
        <position position="49"/>
    </location>
</feature>
<dbReference type="InterPro" id="IPR017438">
    <property type="entry name" value="ATP-NAD_kinase_N"/>
</dbReference>
<comment type="similarity">
    <text evidence="8">Belongs to the NAD kinase family.</text>
</comment>
<keyword evidence="7 8" id="KW-0520">NAD</keyword>
<dbReference type="InterPro" id="IPR002504">
    <property type="entry name" value="NADK"/>
</dbReference>
<keyword evidence="6 8" id="KW-0521">NADP</keyword>
<dbReference type="InterPro" id="IPR017437">
    <property type="entry name" value="ATP-NAD_kinase_PpnK-typ_C"/>
</dbReference>
<gene>
    <name evidence="8" type="primary">nadK</name>
    <name evidence="9" type="ORF">SACC_20590</name>
</gene>
<dbReference type="GO" id="GO:0019674">
    <property type="term" value="P:NAD+ metabolic process"/>
    <property type="evidence" value="ECO:0007669"/>
    <property type="project" value="InterPro"/>
</dbReference>
<evidence type="ECO:0000313" key="9">
    <source>
        <dbReference type="EMBL" id="BDB99042.1"/>
    </source>
</evidence>
<dbReference type="Pfam" id="PF01513">
    <property type="entry name" value="NAD_kinase"/>
    <property type="match status" value="1"/>
</dbReference>
<dbReference type="GO" id="GO:0046872">
    <property type="term" value="F:metal ion binding"/>
    <property type="evidence" value="ECO:0007669"/>
    <property type="project" value="UniProtKB-UniRule"/>
</dbReference>
<dbReference type="GO" id="GO:0005524">
    <property type="term" value="F:ATP binding"/>
    <property type="evidence" value="ECO:0007669"/>
    <property type="project" value="UniProtKB-KW"/>
</dbReference>
<dbReference type="GO" id="GO:0006741">
    <property type="term" value="P:NADP+ biosynthetic process"/>
    <property type="evidence" value="ECO:0007669"/>
    <property type="project" value="UniProtKB-UniRule"/>
</dbReference>
<dbReference type="PANTHER" id="PTHR20275">
    <property type="entry name" value="NAD KINASE"/>
    <property type="match status" value="1"/>
</dbReference>
<dbReference type="GO" id="GO:0003951">
    <property type="term" value="F:NAD+ kinase activity"/>
    <property type="evidence" value="ECO:0007669"/>
    <property type="project" value="UniProtKB-UniRule"/>
</dbReference>
<sequence>MKVDMNIKIVSKPSPQVYNTVEKIKEIAKKLGFEIDNKNFDYVIAVGGDGTLLRAVKEGKPVITVKAGRRGLLMDVPPDKIEDVLLRLKKGDYREEEYMLLEIITDNKIELAFNEAGILYDRPEAIKVGISFDNERVSVEGDGVLVSTPQGSSGWGLSITSSLLYKDLQAIEIIFVNPIFYYLRSVVIPPKILTLKLEDKGYTQTARVVVDGEIATLIRTNQQIIIRPSQTKAKILRFYNLDLIGEVLHAYSV</sequence>
<reference evidence="9 10" key="1">
    <citation type="journal article" date="2022" name="Microbiol. Resour. Announc.">
        <title>Complete Genome Sequence of the Hyperthermophilic and Acidophilic Archaeon Saccharolobus caldissimus Strain HS-3T.</title>
        <authorList>
            <person name="Sakai H.D."/>
            <person name="Kurosawa N."/>
        </authorList>
    </citation>
    <scope>NUCLEOTIDE SEQUENCE [LARGE SCALE GENOMIC DNA]</scope>
    <source>
        <strain evidence="9 10">JCM32116</strain>
    </source>
</reference>
<keyword evidence="2 8" id="KW-0808">Transferase</keyword>
<evidence type="ECO:0000256" key="3">
    <source>
        <dbReference type="ARBA" id="ARBA00022741"/>
    </source>
</evidence>
<feature type="binding site" evidence="8">
    <location>
        <position position="142"/>
    </location>
    <ligand>
        <name>NAD(+)</name>
        <dbReference type="ChEBI" id="CHEBI:57540"/>
    </ligand>
</feature>
<dbReference type="EC" id="2.7.1.23" evidence="8"/>
<dbReference type="EMBL" id="AP025226">
    <property type="protein sequence ID" value="BDB99042.1"/>
    <property type="molecule type" value="Genomic_DNA"/>
</dbReference>
<keyword evidence="1 8" id="KW-0963">Cytoplasm</keyword>
<dbReference type="HAMAP" id="MF_00361">
    <property type="entry name" value="NAD_kinase"/>
    <property type="match status" value="1"/>
</dbReference>
<comment type="catalytic activity">
    <reaction evidence="8">
        <text>NAD(+) + ATP = ADP + NADP(+) + H(+)</text>
        <dbReference type="Rhea" id="RHEA:18629"/>
        <dbReference type="ChEBI" id="CHEBI:15378"/>
        <dbReference type="ChEBI" id="CHEBI:30616"/>
        <dbReference type="ChEBI" id="CHEBI:57540"/>
        <dbReference type="ChEBI" id="CHEBI:58349"/>
        <dbReference type="ChEBI" id="CHEBI:456216"/>
        <dbReference type="EC" id="2.7.1.23"/>
    </reaction>
</comment>
<accession>A0AAQ4CTB1</accession>
<evidence type="ECO:0000256" key="4">
    <source>
        <dbReference type="ARBA" id="ARBA00022777"/>
    </source>
</evidence>
<feature type="binding site" evidence="8">
    <location>
        <begin position="153"/>
        <end position="158"/>
    </location>
    <ligand>
        <name>NAD(+)</name>
        <dbReference type="ChEBI" id="CHEBI:57540"/>
    </ligand>
</feature>
<dbReference type="Gene3D" id="2.60.200.30">
    <property type="entry name" value="Probable inorganic polyphosphate/atp-NAD kinase, domain 2"/>
    <property type="match status" value="1"/>
</dbReference>
<dbReference type="SUPFAM" id="SSF111331">
    <property type="entry name" value="NAD kinase/diacylglycerol kinase-like"/>
    <property type="match status" value="1"/>
</dbReference>
<comment type="cofactor">
    <cofactor evidence="8">
        <name>a divalent metal cation</name>
        <dbReference type="ChEBI" id="CHEBI:60240"/>
    </cofactor>
</comment>
<feature type="binding site" evidence="8">
    <location>
        <begin position="114"/>
        <end position="115"/>
    </location>
    <ligand>
        <name>NAD(+)</name>
        <dbReference type="ChEBI" id="CHEBI:57540"/>
    </ligand>
</feature>
<evidence type="ECO:0000256" key="8">
    <source>
        <dbReference type="HAMAP-Rule" id="MF_00361"/>
    </source>
</evidence>
<keyword evidence="3 8" id="KW-0547">Nucleotide-binding</keyword>
<proteinExistence type="inferred from homology"/>
<comment type="function">
    <text evidence="8">Involved in the regulation of the intracellular balance of NAD and NADP, and is a key enzyme in the biosynthesis of NADP. Catalyzes specifically the phosphorylation on 2'-hydroxyl of the adenosine moiety of NAD to yield NADP.</text>
</comment>
<comment type="caution">
    <text evidence="8">Lacks conserved residue(s) required for the propagation of feature annotation.</text>
</comment>